<dbReference type="InterPro" id="IPR019794">
    <property type="entry name" value="Peroxidases_AS"/>
</dbReference>
<keyword evidence="7" id="KW-0349">Heme</keyword>
<dbReference type="PANTHER" id="PTHR31517:SF51">
    <property type="entry name" value="PEROXIDASE 55"/>
    <property type="match status" value="1"/>
</dbReference>
<dbReference type="InterPro" id="IPR033905">
    <property type="entry name" value="Secretory_peroxidase"/>
</dbReference>
<dbReference type="SUPFAM" id="SSF48113">
    <property type="entry name" value="Heme-dependent peroxidases"/>
    <property type="match status" value="2"/>
</dbReference>
<dbReference type="OMA" id="PDYYRST"/>
<dbReference type="PANTHER" id="PTHR31517">
    <property type="match status" value="1"/>
</dbReference>
<dbReference type="InterPro" id="IPR019793">
    <property type="entry name" value="Peroxidases_heam-ligand_BS"/>
</dbReference>
<dbReference type="PRINTS" id="PR00461">
    <property type="entry name" value="PLPEROXIDASE"/>
</dbReference>
<dbReference type="PROSITE" id="PS00435">
    <property type="entry name" value="PEROXIDASE_1"/>
    <property type="match status" value="1"/>
</dbReference>
<evidence type="ECO:0000256" key="11">
    <source>
        <dbReference type="ARBA" id="ARBA00023157"/>
    </source>
</evidence>
<sequence>MFSREKARKKMEDWRILCSILMVIMMVIEGGEAQLSENFYSSSCPRLERIVQQAVKKKHDQTFVTAPATLRLFFHDCLVQGCDASVMIFSPNGDAEKDSDSDLSLAGDGFDTVIKAKQAVEAVCPGVVSCADILALAAREAVVLTGGPSFSVELGRRDGLRSKKSDVTNHLPKADHKFNELLNLFAKHGLNQTDLVALSGAHTIGAAHCSKFSKRIYNYSQFSPIDPTLDPLYALQLQQQCPPGVNPNIVTFLDPLSSNTFDNSYYKSLIVGRGLLTSDQELFTNPASRPTVVDFANNPGNFNAAFITAMRKLGRVDVKTGNQESRTLEQPEVESRTVEQPGAESRTLEKPETFVTAQATLRLFFHDCFVEGRCDASIMIFRTKRRCRERCSRDGLISNRSRVKGHFPDADCDFKQLQTMFAKHRLNEIDLIASLGAHTIGASQLTLHLTLTKLRNSCKSTA</sequence>
<comment type="function">
    <text evidence="2">Removal of H(2)O(2), oxidation of toxic reductants, biosynthesis and degradation of lignin, suberization, auxin catabolism, response to environmental stresses such as wounding, pathogen attack and oxidative stress. These functions might be dependent on each isozyme/isoform in each plant tissue.</text>
</comment>
<feature type="binding site" evidence="15">
    <location>
        <position position="76"/>
    </location>
    <ligand>
        <name>Ca(2+)</name>
        <dbReference type="ChEBI" id="CHEBI:29108"/>
        <label>1</label>
    </ligand>
</feature>
<evidence type="ECO:0000259" key="20">
    <source>
        <dbReference type="PROSITE" id="PS50873"/>
    </source>
</evidence>
<evidence type="ECO:0000256" key="12">
    <source>
        <dbReference type="ARBA" id="ARBA00023324"/>
    </source>
</evidence>
<evidence type="ECO:0000256" key="19">
    <source>
        <dbReference type="SAM" id="SignalP"/>
    </source>
</evidence>
<evidence type="ECO:0000256" key="2">
    <source>
        <dbReference type="ARBA" id="ARBA00002322"/>
    </source>
</evidence>
<protein>
    <recommendedName>
        <fullName evidence="4">peroxidase</fullName>
        <ecNumber evidence="4">1.11.1.7</ecNumber>
    </recommendedName>
</protein>
<dbReference type="EC" id="1.11.1.7" evidence="4"/>
<organism evidence="21 22">
    <name type="scientific">Chenopodium quinoa</name>
    <name type="common">Quinoa</name>
    <dbReference type="NCBI Taxonomy" id="63459"/>
    <lineage>
        <taxon>Eukaryota</taxon>
        <taxon>Viridiplantae</taxon>
        <taxon>Streptophyta</taxon>
        <taxon>Embryophyta</taxon>
        <taxon>Tracheophyta</taxon>
        <taxon>Spermatophyta</taxon>
        <taxon>Magnoliopsida</taxon>
        <taxon>eudicotyledons</taxon>
        <taxon>Gunneridae</taxon>
        <taxon>Pentapetalae</taxon>
        <taxon>Caryophyllales</taxon>
        <taxon>Chenopodiaceae</taxon>
        <taxon>Chenopodioideae</taxon>
        <taxon>Atripliceae</taxon>
        <taxon>Chenopodium</taxon>
    </lineage>
</organism>
<keyword evidence="22" id="KW-1185">Reference proteome</keyword>
<feature type="binding site" evidence="15">
    <location>
        <position position="85"/>
    </location>
    <ligand>
        <name>Ca(2+)</name>
        <dbReference type="ChEBI" id="CHEBI:29108"/>
        <label>1</label>
    </ligand>
</feature>
<accession>A0A803MHF1</accession>
<dbReference type="Gramene" id="AUR62029403-RA">
    <property type="protein sequence ID" value="AUR62029403-RA:cds"/>
    <property type="gene ID" value="AUR62029403"/>
</dbReference>
<keyword evidence="9" id="KW-0560">Oxidoreductase</keyword>
<comment type="cofactor">
    <cofactor evidence="15">
        <name>Ca(2+)</name>
        <dbReference type="ChEBI" id="CHEBI:29108"/>
    </cofactor>
    <text evidence="15">Binds 2 calcium ions per subunit.</text>
</comment>
<feature type="disulfide bond" evidence="17">
    <location>
        <begin position="77"/>
        <end position="82"/>
    </location>
</feature>
<name>A0A803MHF1_CHEQI</name>
<feature type="signal peptide" evidence="19">
    <location>
        <begin position="1"/>
        <end position="33"/>
    </location>
</feature>
<feature type="disulfide bond" evidence="17">
    <location>
        <begin position="209"/>
        <end position="241"/>
    </location>
</feature>
<dbReference type="PROSITE" id="PS50873">
    <property type="entry name" value="PEROXIDASE_4"/>
    <property type="match status" value="2"/>
</dbReference>
<feature type="binding site" evidence="14">
    <location>
        <position position="172"/>
    </location>
    <ligand>
        <name>substrate</name>
    </ligand>
</feature>
<feature type="binding site" evidence="15">
    <location>
        <position position="203"/>
    </location>
    <ligand>
        <name>Ca(2+)</name>
        <dbReference type="ChEBI" id="CHEBI:29108"/>
        <label>2</label>
    </ligand>
</feature>
<keyword evidence="11 17" id="KW-1015">Disulfide bond</keyword>
<dbReference type="FunFam" id="1.10.420.10:FF:000001">
    <property type="entry name" value="Peroxidase"/>
    <property type="match status" value="1"/>
</dbReference>
<feature type="binding site" evidence="15">
    <location>
        <position position="262"/>
    </location>
    <ligand>
        <name>Ca(2+)</name>
        <dbReference type="ChEBI" id="CHEBI:29108"/>
        <label>2</label>
    </ligand>
</feature>
<dbReference type="PROSITE" id="PS00436">
    <property type="entry name" value="PEROXIDASE_2"/>
    <property type="match status" value="2"/>
</dbReference>
<evidence type="ECO:0000256" key="9">
    <source>
        <dbReference type="ARBA" id="ARBA00023002"/>
    </source>
</evidence>
<evidence type="ECO:0000313" key="21">
    <source>
        <dbReference type="EnsemblPlants" id="AUR62029403-RA:cds"/>
    </source>
</evidence>
<dbReference type="CDD" id="cd00693">
    <property type="entry name" value="secretory_peroxidase"/>
    <property type="match status" value="1"/>
</dbReference>
<dbReference type="InterPro" id="IPR000823">
    <property type="entry name" value="Peroxidase_pln"/>
</dbReference>
<evidence type="ECO:0000256" key="10">
    <source>
        <dbReference type="ARBA" id="ARBA00023004"/>
    </source>
</evidence>
<evidence type="ECO:0000256" key="17">
    <source>
        <dbReference type="PIRSR" id="PIRSR600823-5"/>
    </source>
</evidence>
<feature type="domain" description="Plant heme peroxidase family profile" evidence="20">
    <location>
        <begin position="34"/>
        <end position="339"/>
    </location>
</feature>
<dbReference type="InterPro" id="IPR002016">
    <property type="entry name" value="Haem_peroxidase"/>
</dbReference>
<keyword evidence="6" id="KW-0575">Peroxidase</keyword>
<dbReference type="Gene3D" id="1.10.420.10">
    <property type="entry name" value="Peroxidase, domain 2"/>
    <property type="match status" value="1"/>
</dbReference>
<feature type="site" description="Transition state stabilizer" evidence="16">
    <location>
        <position position="71"/>
    </location>
</feature>
<keyword evidence="5" id="KW-0964">Secreted</keyword>
<keyword evidence="12" id="KW-0376">Hydrogen peroxide</keyword>
<evidence type="ECO:0000256" key="13">
    <source>
        <dbReference type="PIRSR" id="PIRSR600823-1"/>
    </source>
</evidence>
<keyword evidence="15" id="KW-0106">Calcium</keyword>
<dbReference type="GO" id="GO:0006979">
    <property type="term" value="P:response to oxidative stress"/>
    <property type="evidence" value="ECO:0007669"/>
    <property type="project" value="InterPro"/>
</dbReference>
<comment type="similarity">
    <text evidence="3">Belongs to the peroxidase family. Ascorbate peroxidase subfamily.</text>
</comment>
<dbReference type="InterPro" id="IPR010255">
    <property type="entry name" value="Haem_peroxidase_sf"/>
</dbReference>
<dbReference type="PRINTS" id="PR00458">
    <property type="entry name" value="PEROXIDASE"/>
</dbReference>
<dbReference type="GO" id="GO:0140825">
    <property type="term" value="F:lactoperoxidase activity"/>
    <property type="evidence" value="ECO:0007669"/>
    <property type="project" value="UniProtKB-EC"/>
</dbReference>
<feature type="binding site" evidence="15">
    <location>
        <position position="83"/>
    </location>
    <ligand>
        <name>Ca(2+)</name>
        <dbReference type="ChEBI" id="CHEBI:29108"/>
        <label>1</label>
    </ligand>
</feature>
<evidence type="ECO:0000256" key="18">
    <source>
        <dbReference type="SAM" id="MobiDB-lite"/>
    </source>
</evidence>
<evidence type="ECO:0000256" key="5">
    <source>
        <dbReference type="ARBA" id="ARBA00022525"/>
    </source>
</evidence>
<proteinExistence type="inferred from homology"/>
<keyword evidence="8 15" id="KW-0479">Metal-binding</keyword>
<feature type="binding site" evidence="15">
    <location>
        <position position="96"/>
    </location>
    <ligand>
        <name>Ca(2+)</name>
        <dbReference type="ChEBI" id="CHEBI:29108"/>
        <label>1</label>
    </ligand>
</feature>
<dbReference type="FunFam" id="1.10.520.10:FF:000008">
    <property type="entry name" value="Peroxidase"/>
    <property type="match status" value="1"/>
</dbReference>
<comment type="cofactor">
    <cofactor evidence="15">
        <name>heme b</name>
        <dbReference type="ChEBI" id="CHEBI:60344"/>
    </cofactor>
    <text evidence="15">Binds 1 heme b (iron(II)-protoporphyrin IX) group per subunit.</text>
</comment>
<dbReference type="Gene3D" id="1.10.520.10">
    <property type="match status" value="2"/>
</dbReference>
<feature type="binding site" evidence="15">
    <location>
        <position position="79"/>
    </location>
    <ligand>
        <name>Ca(2+)</name>
        <dbReference type="ChEBI" id="CHEBI:29108"/>
        <label>1</label>
    </ligand>
</feature>
<dbReference type="EnsemblPlants" id="AUR62029403-RA">
    <property type="protein sequence ID" value="AUR62029403-RA:cds"/>
    <property type="gene ID" value="AUR62029403"/>
</dbReference>
<evidence type="ECO:0000256" key="15">
    <source>
        <dbReference type="PIRSR" id="PIRSR600823-3"/>
    </source>
</evidence>
<dbReference type="GO" id="GO:0046872">
    <property type="term" value="F:metal ion binding"/>
    <property type="evidence" value="ECO:0007669"/>
    <property type="project" value="UniProtKB-KW"/>
</dbReference>
<dbReference type="Proteomes" id="UP000596660">
    <property type="component" value="Unplaced"/>
</dbReference>
<evidence type="ECO:0000256" key="16">
    <source>
        <dbReference type="PIRSR" id="PIRSR600823-4"/>
    </source>
</evidence>
<feature type="binding site" description="axial binding residue" evidence="15">
    <location>
        <position position="202"/>
    </location>
    <ligand>
        <name>heme b</name>
        <dbReference type="ChEBI" id="CHEBI:60344"/>
    </ligand>
    <ligandPart>
        <name>Fe</name>
        <dbReference type="ChEBI" id="CHEBI:18248"/>
    </ligandPart>
</feature>
<feature type="binding site" evidence="15">
    <location>
        <position position="254"/>
    </location>
    <ligand>
        <name>Ca(2+)</name>
        <dbReference type="ChEBI" id="CHEBI:29108"/>
        <label>2</label>
    </ligand>
</feature>
<dbReference type="GO" id="GO:0042744">
    <property type="term" value="P:hydrogen peroxide catabolic process"/>
    <property type="evidence" value="ECO:0007669"/>
    <property type="project" value="UniProtKB-KW"/>
</dbReference>
<reference evidence="21" key="1">
    <citation type="journal article" date="2017" name="Nature">
        <title>The genome of Chenopodium quinoa.</title>
        <authorList>
            <person name="Jarvis D.E."/>
            <person name="Ho Y.S."/>
            <person name="Lightfoot D.J."/>
            <person name="Schmoeckel S.M."/>
            <person name="Li B."/>
            <person name="Borm T.J.A."/>
            <person name="Ohyanagi H."/>
            <person name="Mineta K."/>
            <person name="Michell C.T."/>
            <person name="Saber N."/>
            <person name="Kharbatia N.M."/>
            <person name="Rupper R.R."/>
            <person name="Sharp A.R."/>
            <person name="Dally N."/>
            <person name="Boughton B.A."/>
            <person name="Woo Y.H."/>
            <person name="Gao G."/>
            <person name="Schijlen E.G.W.M."/>
            <person name="Guo X."/>
            <person name="Momin A.A."/>
            <person name="Negrao S."/>
            <person name="Al-Babili S."/>
            <person name="Gehring C."/>
            <person name="Roessner U."/>
            <person name="Jung C."/>
            <person name="Murphy K."/>
            <person name="Arold S.T."/>
            <person name="Gojobori T."/>
            <person name="van der Linden C.G."/>
            <person name="van Loo E.N."/>
            <person name="Jellen E.N."/>
            <person name="Maughan P.J."/>
            <person name="Tester M."/>
        </authorList>
    </citation>
    <scope>NUCLEOTIDE SEQUENCE [LARGE SCALE GENOMIC DNA]</scope>
    <source>
        <strain evidence="21">cv. PI 614886</strain>
    </source>
</reference>
<feature type="chain" id="PRO_5030565632" description="peroxidase" evidence="19">
    <location>
        <begin position="34"/>
        <end position="462"/>
    </location>
</feature>
<dbReference type="AlphaFoldDB" id="A0A803MHF1"/>
<evidence type="ECO:0000256" key="6">
    <source>
        <dbReference type="ARBA" id="ARBA00022559"/>
    </source>
</evidence>
<evidence type="ECO:0000313" key="22">
    <source>
        <dbReference type="Proteomes" id="UP000596660"/>
    </source>
</evidence>
<keyword evidence="19" id="KW-0732">Signal</keyword>
<evidence type="ECO:0000256" key="8">
    <source>
        <dbReference type="ARBA" id="ARBA00022723"/>
    </source>
</evidence>
<evidence type="ECO:0000256" key="1">
    <source>
        <dbReference type="ARBA" id="ARBA00000189"/>
    </source>
</evidence>
<feature type="domain" description="Plant heme peroxidase family profile" evidence="20">
    <location>
        <begin position="393"/>
        <end position="444"/>
    </location>
</feature>
<keyword evidence="10 15" id="KW-0408">Iron</keyword>
<evidence type="ECO:0000256" key="7">
    <source>
        <dbReference type="ARBA" id="ARBA00022617"/>
    </source>
</evidence>
<feature type="binding site" evidence="15">
    <location>
        <position position="81"/>
    </location>
    <ligand>
        <name>Ca(2+)</name>
        <dbReference type="ChEBI" id="CHEBI:29108"/>
        <label>1</label>
    </ligand>
</feature>
<evidence type="ECO:0000256" key="14">
    <source>
        <dbReference type="PIRSR" id="PIRSR600823-2"/>
    </source>
</evidence>
<evidence type="ECO:0000256" key="4">
    <source>
        <dbReference type="ARBA" id="ARBA00012313"/>
    </source>
</evidence>
<dbReference type="GO" id="GO:0020037">
    <property type="term" value="F:heme binding"/>
    <property type="evidence" value="ECO:0007669"/>
    <property type="project" value="InterPro"/>
</dbReference>
<feature type="disulfide bond" evidence="17">
    <location>
        <begin position="44"/>
        <end position="124"/>
    </location>
</feature>
<comment type="catalytic activity">
    <reaction evidence="1">
        <text>2 a phenolic donor + H2O2 = 2 a phenolic radical donor + 2 H2O</text>
        <dbReference type="Rhea" id="RHEA:56136"/>
        <dbReference type="ChEBI" id="CHEBI:15377"/>
        <dbReference type="ChEBI" id="CHEBI:16240"/>
        <dbReference type="ChEBI" id="CHEBI:139520"/>
        <dbReference type="ChEBI" id="CHEBI:139521"/>
        <dbReference type="EC" id="1.11.1.7"/>
    </reaction>
</comment>
<reference evidence="21" key="2">
    <citation type="submission" date="2021-03" db="UniProtKB">
        <authorList>
            <consortium name="EnsemblPlants"/>
        </authorList>
    </citation>
    <scope>IDENTIFICATION</scope>
</reference>
<dbReference type="Pfam" id="PF00141">
    <property type="entry name" value="peroxidase"/>
    <property type="match status" value="1"/>
</dbReference>
<feature type="region of interest" description="Disordered" evidence="18">
    <location>
        <begin position="321"/>
        <end position="350"/>
    </location>
</feature>
<feature type="active site" description="Proton acceptor" evidence="13">
    <location>
        <position position="75"/>
    </location>
</feature>
<evidence type="ECO:0000256" key="3">
    <source>
        <dbReference type="ARBA" id="ARBA00006873"/>
    </source>
</evidence>
<feature type="compositionally biased region" description="Basic and acidic residues" evidence="18">
    <location>
        <begin position="326"/>
        <end position="337"/>
    </location>
</feature>